<name>A0AAD5M9V1_PYTIN</name>
<keyword evidence="3" id="KW-1185">Reference proteome</keyword>
<keyword evidence="1" id="KW-0812">Transmembrane</keyword>
<protein>
    <submittedName>
        <fullName evidence="2">Uncharacterized protein</fullName>
    </submittedName>
</protein>
<accession>A0AAD5M9V1</accession>
<keyword evidence="1" id="KW-1133">Transmembrane helix</keyword>
<gene>
    <name evidence="2" type="ORF">P43SY_005790</name>
</gene>
<feature type="transmembrane region" description="Helical" evidence="1">
    <location>
        <begin position="103"/>
        <end position="123"/>
    </location>
</feature>
<organism evidence="2 3">
    <name type="scientific">Pythium insidiosum</name>
    <name type="common">Pythiosis disease agent</name>
    <dbReference type="NCBI Taxonomy" id="114742"/>
    <lineage>
        <taxon>Eukaryota</taxon>
        <taxon>Sar</taxon>
        <taxon>Stramenopiles</taxon>
        <taxon>Oomycota</taxon>
        <taxon>Peronosporomycetes</taxon>
        <taxon>Pythiales</taxon>
        <taxon>Pythiaceae</taxon>
        <taxon>Pythium</taxon>
    </lineage>
</organism>
<evidence type="ECO:0000313" key="2">
    <source>
        <dbReference type="EMBL" id="KAJ0409896.1"/>
    </source>
</evidence>
<comment type="caution">
    <text evidence="2">The sequence shown here is derived from an EMBL/GenBank/DDBJ whole genome shotgun (WGS) entry which is preliminary data.</text>
</comment>
<sequence length="380" mass="40525">MVMSSAAKARARAADALAAEMRRQHESNAMLVSPTACSSPATATHAVSEALASAAGIKTDAWVVLQKSTRGVVAAFVASARPLTLAALLVGLVYLALKCSGRFQLWMTAAGVVMLALSVATAYQEVIAKDRVDYLSDDIETECGKIITIPTDVDSARVVQACRPTDSNVALDVAAPVLLPTAPSQPAAQRDARLDSCTLELGKNKRNMVTVVHCGTVIDIQGARGFIIPHASGLSKPQPQTGSSRPMLDAVALKLPLVIQFDLSQALASLRHEITVGMTVEFGFSPATEEDARSEDSRAPRLAFDVRPVASAEQEILKSRHALQTCKQARQASFARAMGELKMISPRNTPVMHHVDLIKYAEHLDDDADPATASSLDQFF</sequence>
<dbReference type="EMBL" id="JAKCXM010000002">
    <property type="protein sequence ID" value="KAJ0409896.1"/>
    <property type="molecule type" value="Genomic_DNA"/>
</dbReference>
<dbReference type="AlphaFoldDB" id="A0AAD5M9V1"/>
<evidence type="ECO:0000256" key="1">
    <source>
        <dbReference type="SAM" id="Phobius"/>
    </source>
</evidence>
<keyword evidence="1" id="KW-0472">Membrane</keyword>
<reference evidence="2" key="1">
    <citation type="submission" date="2021-12" db="EMBL/GenBank/DDBJ databases">
        <title>Prjna785345.</title>
        <authorList>
            <person name="Rujirawat T."/>
            <person name="Krajaejun T."/>
        </authorList>
    </citation>
    <scope>NUCLEOTIDE SEQUENCE</scope>
    <source>
        <strain evidence="2">Pi057C3</strain>
    </source>
</reference>
<dbReference type="Proteomes" id="UP001209570">
    <property type="component" value="Unassembled WGS sequence"/>
</dbReference>
<feature type="transmembrane region" description="Helical" evidence="1">
    <location>
        <begin position="72"/>
        <end position="97"/>
    </location>
</feature>
<evidence type="ECO:0000313" key="3">
    <source>
        <dbReference type="Proteomes" id="UP001209570"/>
    </source>
</evidence>
<proteinExistence type="predicted"/>